<gene>
    <name evidence="2" type="ORF">S12H4_25404</name>
</gene>
<dbReference type="Gene3D" id="3.30.420.40">
    <property type="match status" value="1"/>
</dbReference>
<feature type="non-terminal residue" evidence="2">
    <location>
        <position position="1"/>
    </location>
</feature>
<evidence type="ECO:0000313" key="2">
    <source>
        <dbReference type="EMBL" id="GAI74029.1"/>
    </source>
</evidence>
<dbReference type="Pfam" id="PF00814">
    <property type="entry name" value="TsaD"/>
    <property type="match status" value="1"/>
</dbReference>
<feature type="domain" description="Gcp-like" evidence="1">
    <location>
        <begin position="4"/>
        <end position="62"/>
    </location>
</feature>
<dbReference type="EMBL" id="BARW01014233">
    <property type="protein sequence ID" value="GAI74029.1"/>
    <property type="molecule type" value="Genomic_DNA"/>
</dbReference>
<protein>
    <recommendedName>
        <fullName evidence="1">Gcp-like domain-containing protein</fullName>
    </recommendedName>
</protein>
<accession>X1T1X4</accession>
<dbReference type="SUPFAM" id="SSF53067">
    <property type="entry name" value="Actin-like ATPase domain"/>
    <property type="match status" value="1"/>
</dbReference>
<name>X1T1X4_9ZZZZ</name>
<reference evidence="2" key="1">
    <citation type="journal article" date="2014" name="Front. Microbiol.">
        <title>High frequency of phylogenetically diverse reductive dehalogenase-homologous genes in deep subseafloor sedimentary metagenomes.</title>
        <authorList>
            <person name="Kawai M."/>
            <person name="Futagami T."/>
            <person name="Toyoda A."/>
            <person name="Takaki Y."/>
            <person name="Nishi S."/>
            <person name="Hori S."/>
            <person name="Arai W."/>
            <person name="Tsubouchi T."/>
            <person name="Morono Y."/>
            <person name="Uchiyama I."/>
            <person name="Ito T."/>
            <person name="Fujiyama A."/>
            <person name="Inagaki F."/>
            <person name="Takami H."/>
        </authorList>
    </citation>
    <scope>NUCLEOTIDE SEQUENCE</scope>
    <source>
        <strain evidence="2">Expedition CK06-06</strain>
    </source>
</reference>
<comment type="caution">
    <text evidence="2">The sequence shown here is derived from an EMBL/GenBank/DDBJ whole genome shotgun (WGS) entry which is preliminary data.</text>
</comment>
<feature type="non-terminal residue" evidence="2">
    <location>
        <position position="66"/>
    </location>
</feature>
<organism evidence="2">
    <name type="scientific">marine sediment metagenome</name>
    <dbReference type="NCBI Taxonomy" id="412755"/>
    <lineage>
        <taxon>unclassified sequences</taxon>
        <taxon>metagenomes</taxon>
        <taxon>ecological metagenomes</taxon>
    </lineage>
</organism>
<sequence length="66" mass="7252">PNVNDMSASFQQAVIDVLISKTIKAAKEYKVKNVMLSGGVAANQGLRQQMTQAIKKELPNSKFYIP</sequence>
<proteinExistence type="predicted"/>
<evidence type="ECO:0000259" key="1">
    <source>
        <dbReference type="Pfam" id="PF00814"/>
    </source>
</evidence>
<dbReference type="InterPro" id="IPR000905">
    <property type="entry name" value="Gcp-like_dom"/>
</dbReference>
<dbReference type="AlphaFoldDB" id="X1T1X4"/>
<dbReference type="InterPro" id="IPR043129">
    <property type="entry name" value="ATPase_NBD"/>
</dbReference>